<dbReference type="AlphaFoldDB" id="W9VJ20"/>
<feature type="compositionally biased region" description="Low complexity" evidence="2">
    <location>
        <begin position="174"/>
        <end position="186"/>
    </location>
</feature>
<dbReference type="EMBL" id="AMGW01000006">
    <property type="protein sequence ID" value="EXJ55682.1"/>
    <property type="molecule type" value="Genomic_DNA"/>
</dbReference>
<evidence type="ECO:0000256" key="2">
    <source>
        <dbReference type="SAM" id="MobiDB-lite"/>
    </source>
</evidence>
<comment type="similarity">
    <text evidence="1">Belongs to the phosducin family.</text>
</comment>
<evidence type="ECO:0000256" key="1">
    <source>
        <dbReference type="ARBA" id="ARBA00009686"/>
    </source>
</evidence>
<dbReference type="VEuPathDB" id="FungiDB:A1O7_08611"/>
<dbReference type="eggNOG" id="KOG3171">
    <property type="taxonomic scope" value="Eukaryota"/>
</dbReference>
<evidence type="ECO:0000313" key="5">
    <source>
        <dbReference type="Proteomes" id="UP000019473"/>
    </source>
</evidence>
<dbReference type="InterPro" id="IPR024253">
    <property type="entry name" value="Phosducin_thioredoxin-like_dom"/>
</dbReference>
<dbReference type="STRING" id="1182544.W9VJ20"/>
<protein>
    <recommendedName>
        <fullName evidence="3">Phosducin domain-containing protein</fullName>
    </recommendedName>
</protein>
<dbReference type="InterPro" id="IPR036249">
    <property type="entry name" value="Thioredoxin-like_sf"/>
</dbReference>
<dbReference type="RefSeq" id="XP_007760792.1">
    <property type="nucleotide sequence ID" value="XM_007762602.1"/>
</dbReference>
<dbReference type="PANTHER" id="PTHR46052">
    <property type="entry name" value="PHOSDUCIN-LIKE PROTEIN"/>
    <property type="match status" value="1"/>
</dbReference>
<dbReference type="HOGENOM" id="CLU_053880_0_0_1"/>
<dbReference type="OrthoDB" id="70588at2759"/>
<feature type="domain" description="Phosducin" evidence="3">
    <location>
        <begin position="72"/>
        <end position="281"/>
    </location>
</feature>
<dbReference type="GeneID" id="19183177"/>
<dbReference type="Pfam" id="PF02114">
    <property type="entry name" value="Phosducin"/>
    <property type="match status" value="1"/>
</dbReference>
<reference evidence="4 5" key="1">
    <citation type="submission" date="2013-03" db="EMBL/GenBank/DDBJ databases">
        <title>The Genome Sequence of Cladophialophora yegresii CBS 114405.</title>
        <authorList>
            <consortium name="The Broad Institute Genomics Platform"/>
            <person name="Cuomo C."/>
            <person name="de Hoog S."/>
            <person name="Gorbushina A."/>
            <person name="Walker B."/>
            <person name="Young S.K."/>
            <person name="Zeng Q."/>
            <person name="Gargeya S."/>
            <person name="Fitzgerald M."/>
            <person name="Haas B."/>
            <person name="Abouelleil A."/>
            <person name="Allen A.W."/>
            <person name="Alvarado L."/>
            <person name="Arachchi H.M."/>
            <person name="Berlin A.M."/>
            <person name="Chapman S.B."/>
            <person name="Gainer-Dewar J."/>
            <person name="Goldberg J."/>
            <person name="Griggs A."/>
            <person name="Gujja S."/>
            <person name="Hansen M."/>
            <person name="Howarth C."/>
            <person name="Imamovic A."/>
            <person name="Ireland A."/>
            <person name="Larimer J."/>
            <person name="McCowan C."/>
            <person name="Murphy C."/>
            <person name="Pearson M."/>
            <person name="Poon T.W."/>
            <person name="Priest M."/>
            <person name="Roberts A."/>
            <person name="Saif S."/>
            <person name="Shea T."/>
            <person name="Sisk P."/>
            <person name="Sykes S."/>
            <person name="Wortman J."/>
            <person name="Nusbaum C."/>
            <person name="Birren B."/>
        </authorList>
    </citation>
    <scope>NUCLEOTIDE SEQUENCE [LARGE SCALE GENOMIC DNA]</scope>
    <source>
        <strain evidence="4 5">CBS 114405</strain>
    </source>
</reference>
<dbReference type="PANTHER" id="PTHR46052:SF1">
    <property type="entry name" value="PHOSDUCIN-LIKE PROTEIN"/>
    <property type="match status" value="1"/>
</dbReference>
<dbReference type="SUPFAM" id="SSF52833">
    <property type="entry name" value="Thioredoxin-like"/>
    <property type="match status" value="1"/>
</dbReference>
<proteinExistence type="inferred from homology"/>
<sequence>MADLAREEAERYFSHRDHPTSHPEDRDRDQDSIHLSDDEAAPEHDDFSDPGTDDETVANMATMTSTKTTYHLPTQTHFANTGPKGVIADAQSYTRAKQSTFRQRLASFATNLASSNGKSTASTAVTEKRDNKRRSIFGTSPSKSTASSADSENIALSDDDADSEFMRTWRANRQQELSAQSQSSQSAYQRKPSQRSWGTFQEVDANGYLDAIEKVSDDTYVLVMIHDPSSSQSAEVEDELGMLAYKHTTTRFVKLDYEVAEMEAVQIPAVLAYRAGEVVATISGAKAEGLEGVLLQ</sequence>
<feature type="region of interest" description="Disordered" evidence="2">
    <location>
        <begin position="1"/>
        <end position="56"/>
    </location>
</feature>
<feature type="region of interest" description="Disordered" evidence="2">
    <location>
        <begin position="114"/>
        <end position="157"/>
    </location>
</feature>
<comment type="caution">
    <text evidence="4">The sequence shown here is derived from an EMBL/GenBank/DDBJ whole genome shotgun (WGS) entry which is preliminary data.</text>
</comment>
<evidence type="ECO:0000313" key="4">
    <source>
        <dbReference type="EMBL" id="EXJ55682.1"/>
    </source>
</evidence>
<feature type="compositionally biased region" description="Basic and acidic residues" evidence="2">
    <location>
        <begin position="1"/>
        <end position="47"/>
    </location>
</feature>
<feature type="compositionally biased region" description="Polar residues" evidence="2">
    <location>
        <begin position="114"/>
        <end position="125"/>
    </location>
</feature>
<keyword evidence="5" id="KW-1185">Reference proteome</keyword>
<evidence type="ECO:0000259" key="3">
    <source>
        <dbReference type="Pfam" id="PF02114"/>
    </source>
</evidence>
<feature type="region of interest" description="Disordered" evidence="2">
    <location>
        <begin position="173"/>
        <end position="196"/>
    </location>
</feature>
<feature type="compositionally biased region" description="Low complexity" evidence="2">
    <location>
        <begin position="139"/>
        <end position="151"/>
    </location>
</feature>
<organism evidence="4 5">
    <name type="scientific">Cladophialophora yegresii CBS 114405</name>
    <dbReference type="NCBI Taxonomy" id="1182544"/>
    <lineage>
        <taxon>Eukaryota</taxon>
        <taxon>Fungi</taxon>
        <taxon>Dikarya</taxon>
        <taxon>Ascomycota</taxon>
        <taxon>Pezizomycotina</taxon>
        <taxon>Eurotiomycetes</taxon>
        <taxon>Chaetothyriomycetidae</taxon>
        <taxon>Chaetothyriales</taxon>
        <taxon>Herpotrichiellaceae</taxon>
        <taxon>Cladophialophora</taxon>
    </lineage>
</organism>
<dbReference type="Gene3D" id="3.40.30.10">
    <property type="entry name" value="Glutaredoxin"/>
    <property type="match status" value="1"/>
</dbReference>
<accession>W9VJ20</accession>
<dbReference type="Proteomes" id="UP000019473">
    <property type="component" value="Unassembled WGS sequence"/>
</dbReference>
<gene>
    <name evidence="4" type="ORF">A1O7_08611</name>
</gene>
<dbReference type="InterPro" id="IPR051499">
    <property type="entry name" value="Phosducin-like_reg"/>
</dbReference>
<name>W9VJ20_9EURO</name>